<dbReference type="Proteomes" id="UP000198948">
    <property type="component" value="Unassembled WGS sequence"/>
</dbReference>
<dbReference type="SUPFAM" id="SSF52728">
    <property type="entry name" value="PTS IIb component"/>
    <property type="match status" value="1"/>
</dbReference>
<evidence type="ECO:0000256" key="9">
    <source>
        <dbReference type="PIRSR" id="PIRSR618455-2"/>
    </source>
</evidence>
<dbReference type="PROSITE" id="PS51101">
    <property type="entry name" value="PTS_EIIB_TYPE_4"/>
    <property type="match status" value="1"/>
</dbReference>
<keyword evidence="6" id="KW-0598">Phosphotransferase system</keyword>
<dbReference type="InterPro" id="IPR018455">
    <property type="entry name" value="PTS_IIB_sorbose-sp_subgr"/>
</dbReference>
<dbReference type="Gene3D" id="3.40.35.10">
    <property type="entry name" value="Phosphotransferase system, sorbose subfamily IIB component"/>
    <property type="match status" value="1"/>
</dbReference>
<gene>
    <name evidence="11" type="ORF">SAMN04488559_101248</name>
</gene>
<dbReference type="Pfam" id="PF03830">
    <property type="entry name" value="PTSIIB_sorb"/>
    <property type="match status" value="1"/>
</dbReference>
<evidence type="ECO:0000256" key="8">
    <source>
        <dbReference type="PIRSR" id="PIRSR618455-1"/>
    </source>
</evidence>
<dbReference type="CDD" id="cd00001">
    <property type="entry name" value="PTS_IIB_man"/>
    <property type="match status" value="1"/>
</dbReference>
<dbReference type="GO" id="GO:0016301">
    <property type="term" value="F:kinase activity"/>
    <property type="evidence" value="ECO:0007669"/>
    <property type="project" value="UniProtKB-KW"/>
</dbReference>
<dbReference type="EMBL" id="FOHA01000001">
    <property type="protein sequence ID" value="SER53477.1"/>
    <property type="molecule type" value="Genomic_DNA"/>
</dbReference>
<protein>
    <submittedName>
        <fullName evidence="11">PTS system, N-acetylgalactosamine-specific IIB component</fullName>
    </submittedName>
</protein>
<accession>A0A1H9PZ30</accession>
<evidence type="ECO:0000259" key="10">
    <source>
        <dbReference type="PROSITE" id="PS51101"/>
    </source>
</evidence>
<feature type="active site" description="Pros-phosphohistidine intermediate; for EIIB activity" evidence="8">
    <location>
        <position position="33"/>
    </location>
</feature>
<dbReference type="InterPro" id="IPR036667">
    <property type="entry name" value="PTS_IIB_sorbose-sp_sf"/>
</dbReference>
<dbReference type="AlphaFoldDB" id="A0A1H9PZ30"/>
<keyword evidence="4" id="KW-0762">Sugar transport</keyword>
<comment type="subcellular location">
    <subcellularLocation>
        <location evidence="1">Cytoplasm</location>
    </subcellularLocation>
</comment>
<dbReference type="GO" id="GO:0005737">
    <property type="term" value="C:cytoplasm"/>
    <property type="evidence" value="ECO:0007669"/>
    <property type="project" value="UniProtKB-SubCell"/>
</dbReference>
<dbReference type="GO" id="GO:0009401">
    <property type="term" value="P:phosphoenolpyruvate-dependent sugar phosphotransferase system"/>
    <property type="evidence" value="ECO:0007669"/>
    <property type="project" value="UniProtKB-KW"/>
</dbReference>
<evidence type="ECO:0000256" key="2">
    <source>
        <dbReference type="ARBA" id="ARBA00022448"/>
    </source>
</evidence>
<name>A0A1H9PZ30_9LACT</name>
<dbReference type="NCBIfam" id="TIGR00854">
    <property type="entry name" value="pts-sorbose"/>
    <property type="match status" value="1"/>
</dbReference>
<dbReference type="NCBIfam" id="NF008508">
    <property type="entry name" value="PRK11425.1"/>
    <property type="match status" value="1"/>
</dbReference>
<reference evidence="11 12" key="1">
    <citation type="submission" date="2016-10" db="EMBL/GenBank/DDBJ databases">
        <authorList>
            <person name="de Groot N.N."/>
        </authorList>
    </citation>
    <scope>NUCLEOTIDE SEQUENCE [LARGE SCALE GENOMIC DNA]</scope>
    <source>
        <strain evidence="11 12">DSM 13760</strain>
    </source>
</reference>
<evidence type="ECO:0000256" key="5">
    <source>
        <dbReference type="ARBA" id="ARBA00022679"/>
    </source>
</evidence>
<evidence type="ECO:0000256" key="1">
    <source>
        <dbReference type="ARBA" id="ARBA00004496"/>
    </source>
</evidence>
<keyword evidence="12" id="KW-1185">Reference proteome</keyword>
<organism evidence="11 12">
    <name type="scientific">Isobaculum melis</name>
    <dbReference type="NCBI Taxonomy" id="142588"/>
    <lineage>
        <taxon>Bacteria</taxon>
        <taxon>Bacillati</taxon>
        <taxon>Bacillota</taxon>
        <taxon>Bacilli</taxon>
        <taxon>Lactobacillales</taxon>
        <taxon>Carnobacteriaceae</taxon>
        <taxon>Isobaculum</taxon>
    </lineage>
</organism>
<sequence length="176" mass="19465">MTNEPVQLLNLKEAEEMSTPNILATRIDNRLVHGQVGVTWTNTLGANLVVVANDEVATDPVQQSLMDMVLPDAVQIRFFTIEKTVAIIGKAAPHQKILLVVKTPQDALRLVEGGVPIKEVNVGNLHFSEGKKQLAPTLSVDQDDIDTFYKLHDLGIKLDVRGIPSDRSKDMMEYIK</sequence>
<evidence type="ECO:0000256" key="3">
    <source>
        <dbReference type="ARBA" id="ARBA00022490"/>
    </source>
</evidence>
<evidence type="ECO:0000256" key="6">
    <source>
        <dbReference type="ARBA" id="ARBA00022683"/>
    </source>
</evidence>
<dbReference type="STRING" id="142588.SAMN04488559_101248"/>
<keyword evidence="3" id="KW-0963">Cytoplasm</keyword>
<evidence type="ECO:0000256" key="4">
    <source>
        <dbReference type="ARBA" id="ARBA00022597"/>
    </source>
</evidence>
<evidence type="ECO:0000256" key="7">
    <source>
        <dbReference type="ARBA" id="ARBA00022777"/>
    </source>
</evidence>
<feature type="modified residue" description="Phosphohistidine; by EIIA" evidence="9">
    <location>
        <position position="33"/>
    </location>
</feature>
<keyword evidence="7" id="KW-0418">Kinase</keyword>
<evidence type="ECO:0000313" key="12">
    <source>
        <dbReference type="Proteomes" id="UP000198948"/>
    </source>
</evidence>
<dbReference type="NCBIfam" id="NF007288">
    <property type="entry name" value="PRK09756.1"/>
    <property type="match status" value="1"/>
</dbReference>
<keyword evidence="5" id="KW-0808">Transferase</keyword>
<dbReference type="InterPro" id="IPR004720">
    <property type="entry name" value="PTS_IIB_sorbose-sp"/>
</dbReference>
<proteinExistence type="predicted"/>
<keyword evidence="2" id="KW-0813">Transport</keyword>
<evidence type="ECO:0000313" key="11">
    <source>
        <dbReference type="EMBL" id="SER53477.1"/>
    </source>
</evidence>
<feature type="domain" description="PTS EIIB type-4" evidence="10">
    <location>
        <begin position="18"/>
        <end position="176"/>
    </location>
</feature>
<dbReference type="GO" id="GO:0008982">
    <property type="term" value="F:protein-N(PI)-phosphohistidine-sugar phosphotransferase activity"/>
    <property type="evidence" value="ECO:0007669"/>
    <property type="project" value="InterPro"/>
</dbReference>